<dbReference type="Pfam" id="PF00144">
    <property type="entry name" value="Beta-lactamase"/>
    <property type="match status" value="1"/>
</dbReference>
<dbReference type="InterPro" id="IPR050491">
    <property type="entry name" value="AmpC-like"/>
</dbReference>
<proteinExistence type="predicted"/>
<dbReference type="AlphaFoldDB" id="A0A2W0H3P1"/>
<dbReference type="Gene3D" id="3.40.710.10">
    <property type="entry name" value="DD-peptidase/beta-lactamase superfamily"/>
    <property type="match status" value="1"/>
</dbReference>
<evidence type="ECO:0000256" key="1">
    <source>
        <dbReference type="PROSITE-ProRule" id="PRU00339"/>
    </source>
</evidence>
<accession>A0A2W0H3P1</accession>
<dbReference type="SUPFAM" id="SSF48452">
    <property type="entry name" value="TPR-like"/>
    <property type="match status" value="1"/>
</dbReference>
<dbReference type="RefSeq" id="WP_110520141.1">
    <property type="nucleotide sequence ID" value="NZ_PDOF01000002.1"/>
</dbReference>
<dbReference type="InterPro" id="IPR019734">
    <property type="entry name" value="TPR_rpt"/>
</dbReference>
<dbReference type="Gene3D" id="1.25.40.10">
    <property type="entry name" value="Tetratricopeptide repeat domain"/>
    <property type="match status" value="1"/>
</dbReference>
<dbReference type="InterPro" id="IPR011990">
    <property type="entry name" value="TPR-like_helical_dom_sf"/>
</dbReference>
<dbReference type="PANTHER" id="PTHR46825">
    <property type="entry name" value="D-ALANYL-D-ALANINE-CARBOXYPEPTIDASE/ENDOPEPTIDASE AMPH"/>
    <property type="match status" value="1"/>
</dbReference>
<reference evidence="3 4" key="1">
    <citation type="submission" date="2017-10" db="EMBL/GenBank/DDBJ databases">
        <title>Bacillus sp. nov., a halophilic bacterium isolated from a Yangshapao Lake.</title>
        <authorList>
            <person name="Wang H."/>
        </authorList>
    </citation>
    <scope>NUCLEOTIDE SEQUENCE [LARGE SCALE GENOMIC DNA]</scope>
    <source>
        <strain evidence="3 4">YSP-3</strain>
    </source>
</reference>
<dbReference type="PROSITE" id="PS50005">
    <property type="entry name" value="TPR"/>
    <property type="match status" value="1"/>
</dbReference>
<comment type="caution">
    <text evidence="3">The sequence shown here is derived from an EMBL/GenBank/DDBJ whole genome shotgun (WGS) entry which is preliminary data.</text>
</comment>
<protein>
    <recommendedName>
        <fullName evidence="2">Beta-lactamase-related domain-containing protein</fullName>
    </recommendedName>
</protein>
<dbReference type="InterPro" id="IPR012338">
    <property type="entry name" value="Beta-lactam/transpept-like"/>
</dbReference>
<evidence type="ECO:0000313" key="3">
    <source>
        <dbReference type="EMBL" id="PYZ96444.1"/>
    </source>
</evidence>
<evidence type="ECO:0000313" key="4">
    <source>
        <dbReference type="Proteomes" id="UP000248066"/>
    </source>
</evidence>
<name>A0A2W0H3P1_9BACI</name>
<dbReference type="OrthoDB" id="846150at2"/>
<dbReference type="Proteomes" id="UP000248066">
    <property type="component" value="Unassembled WGS sequence"/>
</dbReference>
<feature type="repeat" description="TPR" evidence="1">
    <location>
        <begin position="425"/>
        <end position="458"/>
    </location>
</feature>
<dbReference type="PANTHER" id="PTHR46825:SF15">
    <property type="entry name" value="BETA-LACTAMASE-RELATED DOMAIN-CONTAINING PROTEIN"/>
    <property type="match status" value="1"/>
</dbReference>
<feature type="domain" description="Beta-lactamase-related" evidence="2">
    <location>
        <begin position="13"/>
        <end position="330"/>
    </location>
</feature>
<keyword evidence="1" id="KW-0802">TPR repeat</keyword>
<sequence>MQNHQLTDTLNVLLEEMMKNEPIPGLAVSVVKDGQVMMAKGFGVKNRDSQEPVTERSLFHMASVSKTFAALAVVRLAEQKKLGLDSLVTDYLPYFELEDKRYRQITIRHLLSHTSGLPDETHFDWADPAMDDGALERYVTNISHQTLLREPGSAFHYSNIGFEILGDVIQKVSGRTFERYMKEEILTPIGMMDSSFMKADTEAELLTSPHSLHTHTYYGPEVNPIFPYSRFHAPSSTLCSNAVDLATYGSFLLSRGKEIISDEAFSSMTEKHGDTGWGEAVSNVGLSWFLGTYKGRRMFSHNGMDTGYRSSLIVLPEEDLSVAVMINADYIGTRVVWQTIVDVFLGEQIKAVPVSLARRLAKTIAEDGEEAAEDVFVRFEQQKFEGYLVLEGELNFAAYEFFERGQTEEGICLLKMAARIFPQSSNIQDSLGEMHEARQDMHTALHHYKKAVELDPENKEAAANLAALNEKM</sequence>
<evidence type="ECO:0000259" key="2">
    <source>
        <dbReference type="Pfam" id="PF00144"/>
    </source>
</evidence>
<gene>
    <name evidence="3" type="ORF">CR205_12035</name>
</gene>
<dbReference type="EMBL" id="PDOF01000002">
    <property type="protein sequence ID" value="PYZ96444.1"/>
    <property type="molecule type" value="Genomic_DNA"/>
</dbReference>
<dbReference type="SUPFAM" id="SSF56601">
    <property type="entry name" value="beta-lactamase/transpeptidase-like"/>
    <property type="match status" value="1"/>
</dbReference>
<dbReference type="InterPro" id="IPR001466">
    <property type="entry name" value="Beta-lactam-related"/>
</dbReference>
<keyword evidence="4" id="KW-1185">Reference proteome</keyword>
<organism evidence="3 4">
    <name type="scientific">Alteribacter lacisalsi</name>
    <dbReference type="NCBI Taxonomy" id="2045244"/>
    <lineage>
        <taxon>Bacteria</taxon>
        <taxon>Bacillati</taxon>
        <taxon>Bacillota</taxon>
        <taxon>Bacilli</taxon>
        <taxon>Bacillales</taxon>
        <taxon>Bacillaceae</taxon>
        <taxon>Alteribacter</taxon>
    </lineage>
</organism>